<dbReference type="GO" id="GO:0046872">
    <property type="term" value="F:metal ion binding"/>
    <property type="evidence" value="ECO:0007669"/>
    <property type="project" value="InterPro"/>
</dbReference>
<accession>A0A927QYH4</accession>
<sequence>MSDTIEIVLPNHAECHLRNPALRLSGEDRARLISFSGTYESEHSVFWSSEPRVLVLSEGWNRQWFDDIHRVLELAPPPVVSPAMRSSLLVSDLLLDGAAQNELRELVAGRHTIRLVMVGPTPETYALAALIRGWGHTVELDSAGEDAYWTSLYLDSKMSCLDLAREVPLMRVAPSMVVGNLVELRGALPKMLAEHGRVIVRTLFGVAGDGTAVVTGEPGRVERVLEDASRDSFFAFPVVIQRFVGHAEGVGCPAADLWVGEDGVEDLTLCALTVERGYKFSSVDVGLGSLPEVWGERMTRAAYEIGEAARALGYYGWMCINAVAGVDDELYITEINARRSGSLHANGLLRHWGAEKDLTVSTHFVVPVPEGITYEDHIRPVFQRLWDGGVRAYPTSLRALGWPGPIMAVVAAASTATEARDLVSQIRDSIEAAARGRV</sequence>
<keyword evidence="1" id="KW-0067">ATP-binding</keyword>
<comment type="caution">
    <text evidence="3">The sequence shown here is derived from an EMBL/GenBank/DDBJ whole genome shotgun (WGS) entry which is preliminary data.</text>
</comment>
<evidence type="ECO:0000256" key="1">
    <source>
        <dbReference type="PROSITE-ProRule" id="PRU00409"/>
    </source>
</evidence>
<organism evidence="3 4">
    <name type="scientific">Plantactinospora soyae</name>
    <dbReference type="NCBI Taxonomy" id="1544732"/>
    <lineage>
        <taxon>Bacteria</taxon>
        <taxon>Bacillati</taxon>
        <taxon>Actinomycetota</taxon>
        <taxon>Actinomycetes</taxon>
        <taxon>Micromonosporales</taxon>
        <taxon>Micromonosporaceae</taxon>
        <taxon>Plantactinospora</taxon>
    </lineage>
</organism>
<feature type="domain" description="ATP-grasp" evidence="2">
    <location>
        <begin position="162"/>
        <end position="369"/>
    </location>
</feature>
<dbReference type="EMBL" id="JADBEB010000001">
    <property type="protein sequence ID" value="MBE1489225.1"/>
    <property type="molecule type" value="Genomic_DNA"/>
</dbReference>
<dbReference type="Proteomes" id="UP000649753">
    <property type="component" value="Unassembled WGS sequence"/>
</dbReference>
<dbReference type="InterPro" id="IPR011761">
    <property type="entry name" value="ATP-grasp"/>
</dbReference>
<reference evidence="3" key="1">
    <citation type="submission" date="2020-10" db="EMBL/GenBank/DDBJ databases">
        <title>Sequencing the genomes of 1000 actinobacteria strains.</title>
        <authorList>
            <person name="Klenk H.-P."/>
        </authorList>
    </citation>
    <scope>NUCLEOTIDE SEQUENCE</scope>
    <source>
        <strain evidence="3">DSM 46832</strain>
    </source>
</reference>
<proteinExistence type="predicted"/>
<name>A0A927QYH4_9ACTN</name>
<dbReference type="PROSITE" id="PS50975">
    <property type="entry name" value="ATP_GRASP"/>
    <property type="match status" value="1"/>
</dbReference>
<dbReference type="RefSeq" id="WP_192768727.1">
    <property type="nucleotide sequence ID" value="NZ_JADBEB010000001.1"/>
</dbReference>
<keyword evidence="4" id="KW-1185">Reference proteome</keyword>
<dbReference type="AlphaFoldDB" id="A0A927QYH4"/>
<evidence type="ECO:0000313" key="4">
    <source>
        <dbReference type="Proteomes" id="UP000649753"/>
    </source>
</evidence>
<keyword evidence="1" id="KW-0547">Nucleotide-binding</keyword>
<gene>
    <name evidence="3" type="ORF">H4W31_004863</name>
</gene>
<evidence type="ECO:0000313" key="3">
    <source>
        <dbReference type="EMBL" id="MBE1489225.1"/>
    </source>
</evidence>
<dbReference type="SUPFAM" id="SSF56059">
    <property type="entry name" value="Glutathione synthetase ATP-binding domain-like"/>
    <property type="match status" value="1"/>
</dbReference>
<dbReference type="GO" id="GO:0005524">
    <property type="term" value="F:ATP binding"/>
    <property type="evidence" value="ECO:0007669"/>
    <property type="project" value="UniProtKB-UniRule"/>
</dbReference>
<evidence type="ECO:0000259" key="2">
    <source>
        <dbReference type="PROSITE" id="PS50975"/>
    </source>
</evidence>
<protein>
    <recommendedName>
        <fullName evidence="2">ATP-grasp domain-containing protein</fullName>
    </recommendedName>
</protein>